<protein>
    <recommendedName>
        <fullName evidence="3">Pentatricopeptide repeat-containing protein</fullName>
    </recommendedName>
</protein>
<evidence type="ECO:0000313" key="2">
    <source>
        <dbReference type="Proteomes" id="UP001162972"/>
    </source>
</evidence>
<evidence type="ECO:0000313" key="1">
    <source>
        <dbReference type="EMBL" id="KAJ6415594.1"/>
    </source>
</evidence>
<evidence type="ECO:0008006" key="3">
    <source>
        <dbReference type="Google" id="ProtNLM"/>
    </source>
</evidence>
<dbReference type="InterPro" id="IPR011990">
    <property type="entry name" value="TPR-like_helical_dom_sf"/>
</dbReference>
<proteinExistence type="predicted"/>
<keyword evidence="2" id="KW-1185">Reference proteome</keyword>
<organism evidence="1 2">
    <name type="scientific">Salix udensis</name>
    <dbReference type="NCBI Taxonomy" id="889485"/>
    <lineage>
        <taxon>Eukaryota</taxon>
        <taxon>Viridiplantae</taxon>
        <taxon>Streptophyta</taxon>
        <taxon>Embryophyta</taxon>
        <taxon>Tracheophyta</taxon>
        <taxon>Spermatophyta</taxon>
        <taxon>Magnoliopsida</taxon>
        <taxon>eudicotyledons</taxon>
        <taxon>Gunneridae</taxon>
        <taxon>Pentapetalae</taxon>
        <taxon>rosids</taxon>
        <taxon>fabids</taxon>
        <taxon>Malpighiales</taxon>
        <taxon>Salicaceae</taxon>
        <taxon>Saliceae</taxon>
        <taxon>Salix</taxon>
    </lineage>
</organism>
<gene>
    <name evidence="1" type="ORF">OIU84_004401</name>
</gene>
<dbReference type="AlphaFoldDB" id="A0AAD6K475"/>
<dbReference type="Gene3D" id="1.25.40.10">
    <property type="entry name" value="Tetratricopeptide repeat domain"/>
    <property type="match status" value="1"/>
</dbReference>
<reference evidence="1 2" key="1">
    <citation type="journal article" date="2023" name="Int. J. Mol. Sci.">
        <title>De Novo Assembly and Annotation of 11 Diverse Shrub Willow (Salix) Genomes Reveals Novel Gene Organization in Sex-Linked Regions.</title>
        <authorList>
            <person name="Hyden B."/>
            <person name="Feng K."/>
            <person name="Yates T.B."/>
            <person name="Jawdy S."/>
            <person name="Cereghino C."/>
            <person name="Smart L.B."/>
            <person name="Muchero W."/>
        </authorList>
    </citation>
    <scope>NUCLEOTIDE SEQUENCE [LARGE SCALE GENOMIC DNA]</scope>
    <source>
        <tissue evidence="1">Shoot tip</tissue>
    </source>
</reference>
<name>A0AAD6K475_9ROSI</name>
<comment type="caution">
    <text evidence="1">The sequence shown here is derived from an EMBL/GenBank/DDBJ whole genome shotgun (WGS) entry which is preliminary data.</text>
</comment>
<dbReference type="EMBL" id="JAPFFJ010000012">
    <property type="protein sequence ID" value="KAJ6415594.1"/>
    <property type="molecule type" value="Genomic_DNA"/>
</dbReference>
<accession>A0AAD6K475</accession>
<sequence>MNQLKQIQAQIFRGGFHQSIDTLKKLMVFCADPSNGNLVHAERVFNYIQNPGLFVYNIMIKAFAKKGDWVLRRGFRSWKATWICDENRAWIRFLCV</sequence>
<dbReference type="Proteomes" id="UP001162972">
    <property type="component" value="Chromosome 3"/>
</dbReference>